<dbReference type="Proteomes" id="UP000219020">
    <property type="component" value="Unassembled WGS sequence"/>
</dbReference>
<accession>A0A2A5T0Q1</accession>
<evidence type="ECO:0000313" key="1">
    <source>
        <dbReference type="EMBL" id="PCS21721.1"/>
    </source>
</evidence>
<gene>
    <name evidence="1" type="ORF">BTN49_2733</name>
</gene>
<evidence type="ECO:0000313" key="2">
    <source>
        <dbReference type="Proteomes" id="UP000219020"/>
    </source>
</evidence>
<dbReference type="AlphaFoldDB" id="A0A2A5T0Q1"/>
<dbReference type="EMBL" id="NBYY01000031">
    <property type="protein sequence ID" value="PCS21721.1"/>
    <property type="molecule type" value="Genomic_DNA"/>
</dbReference>
<name>A0A2A5T0Q1_9GAMM</name>
<keyword evidence="2" id="KW-1185">Reference proteome</keyword>
<proteinExistence type="predicted"/>
<protein>
    <submittedName>
        <fullName evidence="1">Uncharacterized protein</fullName>
    </submittedName>
</protein>
<reference evidence="2" key="1">
    <citation type="submission" date="2017-04" db="EMBL/GenBank/DDBJ databases">
        <title>Genome evolution of the luminous symbionts of deep sea anglerfish.</title>
        <authorList>
            <person name="Hendry T.A."/>
        </authorList>
    </citation>
    <scope>NUCLEOTIDE SEQUENCE [LARGE SCALE GENOMIC DNA]</scope>
</reference>
<dbReference type="RefSeq" id="WP_190319317.1">
    <property type="nucleotide sequence ID" value="NZ_CAWNJE010000013.1"/>
</dbReference>
<sequence>MLTTAWLAYLREISGMADTARGDPTQTEPRDKRFYILGLLDIGRNQYAVVLDSAPCSFT</sequence>
<comment type="caution">
    <text evidence="1">The sequence shown here is derived from an EMBL/GenBank/DDBJ whole genome shotgun (WGS) entry which is preliminary data.</text>
</comment>
<organism evidence="1 2">
    <name type="scientific">Candidatus Enterovibrio escicola</name>
    <dbReference type="NCBI Taxonomy" id="1927127"/>
    <lineage>
        <taxon>Bacteria</taxon>
        <taxon>Pseudomonadati</taxon>
        <taxon>Pseudomonadota</taxon>
        <taxon>Gammaproteobacteria</taxon>
        <taxon>Vibrionales</taxon>
        <taxon>Vibrionaceae</taxon>
        <taxon>Enterovibrio</taxon>
    </lineage>
</organism>